<feature type="transmembrane region" description="Helical" evidence="14">
    <location>
        <begin position="180"/>
        <end position="197"/>
    </location>
</feature>
<dbReference type="KEGG" id="pfuw:KF707C_41260"/>
<keyword evidence="6" id="KW-0769">Symport</keyword>
<feature type="transmembrane region" description="Helical" evidence="14">
    <location>
        <begin position="322"/>
        <end position="346"/>
    </location>
</feature>
<keyword evidence="16" id="KW-1185">Reference proteome</keyword>
<keyword evidence="10 14" id="KW-0472">Membrane</keyword>
<feature type="transmembrane region" description="Helical" evidence="14">
    <location>
        <begin position="452"/>
        <end position="470"/>
    </location>
</feature>
<dbReference type="InterPro" id="IPR038377">
    <property type="entry name" value="Na/Glc_symporter_sf"/>
</dbReference>
<protein>
    <recommendedName>
        <fullName evidence="17">Sodium:solute symporter</fullName>
    </recommendedName>
</protein>
<evidence type="ECO:0000256" key="5">
    <source>
        <dbReference type="ARBA" id="ARBA00022692"/>
    </source>
</evidence>
<evidence type="ECO:0000313" key="16">
    <source>
        <dbReference type="Proteomes" id="UP000218554"/>
    </source>
</evidence>
<dbReference type="RefSeq" id="WP_003449282.1">
    <property type="nucleotide sequence ID" value="NZ_AJMR01000068.1"/>
</dbReference>
<comment type="similarity">
    <text evidence="2 13">Belongs to the sodium:solute symporter (SSF) (TC 2.A.21) family.</text>
</comment>
<evidence type="ECO:0000256" key="3">
    <source>
        <dbReference type="ARBA" id="ARBA00022448"/>
    </source>
</evidence>
<evidence type="ECO:0000256" key="11">
    <source>
        <dbReference type="ARBA" id="ARBA00023201"/>
    </source>
</evidence>
<dbReference type="PANTHER" id="PTHR48086:SF3">
    <property type="entry name" value="SODIUM_PROLINE SYMPORTER"/>
    <property type="match status" value="1"/>
</dbReference>
<dbReference type="Pfam" id="PF00474">
    <property type="entry name" value="SSF"/>
    <property type="match status" value="1"/>
</dbReference>
<organism evidence="15 16">
    <name type="scientific">Metapseudomonas furukawaii</name>
    <name type="common">Pseudomonas furukawaii</name>
    <dbReference type="NCBI Taxonomy" id="1149133"/>
    <lineage>
        <taxon>Bacteria</taxon>
        <taxon>Pseudomonadati</taxon>
        <taxon>Pseudomonadota</taxon>
        <taxon>Gammaproteobacteria</taxon>
        <taxon>Pseudomonadales</taxon>
        <taxon>Pseudomonadaceae</taxon>
        <taxon>Metapseudomonas</taxon>
    </lineage>
</organism>
<dbReference type="EMBL" id="AP014862">
    <property type="protein sequence ID" value="BAU75814.1"/>
    <property type="molecule type" value="Genomic_DNA"/>
</dbReference>
<evidence type="ECO:0000256" key="6">
    <source>
        <dbReference type="ARBA" id="ARBA00022847"/>
    </source>
</evidence>
<evidence type="ECO:0000256" key="2">
    <source>
        <dbReference type="ARBA" id="ARBA00006434"/>
    </source>
</evidence>
<dbReference type="GO" id="GO:0005886">
    <property type="term" value="C:plasma membrane"/>
    <property type="evidence" value="ECO:0007669"/>
    <property type="project" value="UniProtKB-SubCell"/>
</dbReference>
<comment type="catalytic activity">
    <reaction evidence="12">
        <text>L-proline(in) + Na(+)(in) = L-proline(out) + Na(+)(out)</text>
        <dbReference type="Rhea" id="RHEA:28967"/>
        <dbReference type="ChEBI" id="CHEBI:29101"/>
        <dbReference type="ChEBI" id="CHEBI:60039"/>
    </reaction>
</comment>
<reference evidence="15 16" key="2">
    <citation type="journal article" date="2017" name="Int. J. Syst. Evol. Microbiol.">
        <title>Pseudomonas furukawaii sp. nov., a polychlorinated biphenyl-degrading bacterium isolated from biphenyl-contaminated soil in Japan.</title>
        <authorList>
            <person name="Kimura N."/>
            <person name="Watanabe T."/>
            <person name="Suenaga H."/>
            <person name="Fujihara H."/>
            <person name="Futagami T."/>
            <person name="Goto M."/>
            <person name="Hanada S."/>
            <person name="Hirose J."/>
        </authorList>
    </citation>
    <scope>NUCLEOTIDE SEQUENCE [LARGE SCALE GENOMIC DNA]</scope>
    <source>
        <strain evidence="16">DSM 10086 / NBRC 110670 / KF707</strain>
    </source>
</reference>
<feature type="transmembrane region" description="Helical" evidence="14">
    <location>
        <begin position="239"/>
        <end position="259"/>
    </location>
</feature>
<keyword evidence="9" id="KW-0406">Ion transport</keyword>
<dbReference type="PROSITE" id="PS50283">
    <property type="entry name" value="NA_SOLUT_SYMP_3"/>
    <property type="match status" value="1"/>
</dbReference>
<dbReference type="InterPro" id="IPR001734">
    <property type="entry name" value="Na/solute_symporter"/>
</dbReference>
<dbReference type="GO" id="GO:0006814">
    <property type="term" value="P:sodium ion transport"/>
    <property type="evidence" value="ECO:0007669"/>
    <property type="project" value="UniProtKB-KW"/>
</dbReference>
<comment type="subcellular location">
    <subcellularLocation>
        <location evidence="1">Cell membrane</location>
        <topology evidence="1">Multi-pass membrane protein</topology>
    </subcellularLocation>
</comment>
<keyword evidence="8" id="KW-0915">Sodium</keyword>
<keyword evidence="7 14" id="KW-1133">Transmembrane helix</keyword>
<evidence type="ECO:0000256" key="7">
    <source>
        <dbReference type="ARBA" id="ARBA00022989"/>
    </source>
</evidence>
<feature type="transmembrane region" description="Helical" evidence="14">
    <location>
        <begin position="508"/>
        <end position="526"/>
    </location>
</feature>
<gene>
    <name evidence="15" type="ORF">KF707C_41260</name>
</gene>
<feature type="transmembrane region" description="Helical" evidence="14">
    <location>
        <begin position="116"/>
        <end position="143"/>
    </location>
</feature>
<dbReference type="PANTHER" id="PTHR48086">
    <property type="entry name" value="SODIUM/PROLINE SYMPORTER-RELATED"/>
    <property type="match status" value="1"/>
</dbReference>
<evidence type="ECO:0000256" key="10">
    <source>
        <dbReference type="ARBA" id="ARBA00023136"/>
    </source>
</evidence>
<evidence type="ECO:0000313" key="15">
    <source>
        <dbReference type="EMBL" id="BAU75814.1"/>
    </source>
</evidence>
<evidence type="ECO:0000256" key="14">
    <source>
        <dbReference type="SAM" id="Phobius"/>
    </source>
</evidence>
<dbReference type="InterPro" id="IPR050277">
    <property type="entry name" value="Sodium:Solute_Symporter"/>
</dbReference>
<name>A0AAD1C1N9_METFU</name>
<dbReference type="Gene3D" id="1.20.1730.10">
    <property type="entry name" value="Sodium/glucose cotransporter"/>
    <property type="match status" value="1"/>
</dbReference>
<feature type="transmembrane region" description="Helical" evidence="14">
    <location>
        <begin position="367"/>
        <end position="385"/>
    </location>
</feature>
<dbReference type="GO" id="GO:0015293">
    <property type="term" value="F:symporter activity"/>
    <property type="evidence" value="ECO:0007669"/>
    <property type="project" value="UniProtKB-KW"/>
</dbReference>
<feature type="transmembrane region" description="Helical" evidence="14">
    <location>
        <begin position="422"/>
        <end position="440"/>
    </location>
</feature>
<keyword evidence="11" id="KW-0739">Sodium transport</keyword>
<dbReference type="CDD" id="cd10322">
    <property type="entry name" value="SLC5sbd"/>
    <property type="match status" value="1"/>
</dbReference>
<evidence type="ECO:0000256" key="4">
    <source>
        <dbReference type="ARBA" id="ARBA00022475"/>
    </source>
</evidence>
<keyword evidence="3" id="KW-0813">Transport</keyword>
<evidence type="ECO:0000256" key="9">
    <source>
        <dbReference type="ARBA" id="ARBA00023065"/>
    </source>
</evidence>
<feature type="transmembrane region" description="Helical" evidence="14">
    <location>
        <begin position="149"/>
        <end position="168"/>
    </location>
</feature>
<keyword evidence="4" id="KW-1003">Cell membrane</keyword>
<evidence type="ECO:0000256" key="13">
    <source>
        <dbReference type="RuleBase" id="RU362091"/>
    </source>
</evidence>
<feature type="transmembrane region" description="Helical" evidence="14">
    <location>
        <begin position="71"/>
        <end position="95"/>
    </location>
</feature>
<sequence>MSQYLIGIIASVLCFIAVGNYAGRKVKHLDDYYVAGRNAPTLLIVGTLVASFLSTNAFMGETGFAYEGYAFLMLVLVAVNSSGYVVGALFFGRYVRRSQALTIPEFFGKRFASRRVQAAAGLTTLIGLAAYLVAVTQGAALLVSEIGGLPYWQSLLLVWAGYSLFTLYSGSRGVVLTDTLMFLLFTAAAFLGAWFLLDATGGLERTVSELARFEQRPGILAWHGLVGENAYWGSPASSLGWALVLGLAWGTVVAVSPWQTSRYLMARNEQVVLRSACFSALILMLLYVVLMLMGAAINLVNPAIENPEKAVIWAAMNLMPDWLGVLLITGIMSAALSSCSTFLSLIGFSVTNDLVKLDLDEARMLRLSRRVMLASGLVSLAIAFIRPSAIMWITYFAGTLFASSWGPVAFMSVWSRRITAPAAFWGIVAGFLGNILASFLRKLGLVDLPVYLDPLIIGGLASLACILLISRHTRVSEAERRFLAGLHRTPEAERDFAAVSRTLLVPRLMMLGGVLLAAWLIQSYAIPFNLALAP</sequence>
<feature type="transmembrane region" description="Helical" evidence="14">
    <location>
        <begin position="42"/>
        <end position="59"/>
    </location>
</feature>
<keyword evidence="5 14" id="KW-0812">Transmembrane</keyword>
<reference evidence="16" key="1">
    <citation type="submission" date="2015-05" db="EMBL/GenBank/DDBJ databases">
        <title>Draft genome sequencing of a biphenyl-degrading bacterium, Pseudomonas balearica KF707 (=NBRC110670).</title>
        <authorList>
            <person name="Kimura N."/>
            <person name="Hirose J."/>
            <person name="Watanabe T."/>
            <person name="Suenaga H."/>
            <person name="Fujihara H."/>
            <person name="Noguchi M."/>
            <person name="Hashimoto M."/>
            <person name="Shimodaira J."/>
            <person name="Tsuchikane K."/>
            <person name="Hosoyama A."/>
            <person name="Yamazoe A."/>
            <person name="Fujita N."/>
            <person name="Furukawa K."/>
        </authorList>
    </citation>
    <scope>NUCLEOTIDE SEQUENCE [LARGE SCALE GENOMIC DNA]</scope>
    <source>
        <strain evidence="16">DSM 10086 / NBRC 110670 / KF707</strain>
    </source>
</reference>
<proteinExistence type="inferred from homology"/>
<feature type="transmembrane region" description="Helical" evidence="14">
    <location>
        <begin position="391"/>
        <end position="410"/>
    </location>
</feature>
<evidence type="ECO:0008006" key="17">
    <source>
        <dbReference type="Google" id="ProtNLM"/>
    </source>
</evidence>
<evidence type="ECO:0000256" key="1">
    <source>
        <dbReference type="ARBA" id="ARBA00004651"/>
    </source>
</evidence>
<feature type="transmembrane region" description="Helical" evidence="14">
    <location>
        <begin position="271"/>
        <end position="297"/>
    </location>
</feature>
<dbReference type="Proteomes" id="UP000218554">
    <property type="component" value="Chromosome"/>
</dbReference>
<evidence type="ECO:0000256" key="12">
    <source>
        <dbReference type="ARBA" id="ARBA00033708"/>
    </source>
</evidence>
<feature type="transmembrane region" description="Helical" evidence="14">
    <location>
        <begin position="6"/>
        <end position="22"/>
    </location>
</feature>
<evidence type="ECO:0000256" key="8">
    <source>
        <dbReference type="ARBA" id="ARBA00023053"/>
    </source>
</evidence>
<accession>A0AAD1C1N9</accession>
<dbReference type="AlphaFoldDB" id="A0AAD1C1N9"/>